<comment type="similarity">
    <text evidence="3">Belongs to the Nth/MutY family.</text>
</comment>
<dbReference type="Proteomes" id="UP000747399">
    <property type="component" value="Unassembled WGS sequence"/>
</dbReference>
<evidence type="ECO:0000256" key="11">
    <source>
        <dbReference type="ARBA" id="ARBA00023014"/>
    </source>
</evidence>
<dbReference type="CDD" id="cd00056">
    <property type="entry name" value="ENDO3c"/>
    <property type="match status" value="1"/>
</dbReference>
<keyword evidence="12" id="KW-0234">DNA repair</keyword>
<dbReference type="InterPro" id="IPR011257">
    <property type="entry name" value="DNA_glycosylase"/>
</dbReference>
<name>A0A8J4EZB7_9CHLO</name>
<evidence type="ECO:0000256" key="1">
    <source>
        <dbReference type="ARBA" id="ARBA00000843"/>
    </source>
</evidence>
<feature type="region of interest" description="Disordered" evidence="14">
    <location>
        <begin position="359"/>
        <end position="388"/>
    </location>
</feature>
<keyword evidence="13" id="KW-0326">Glycosidase</keyword>
<protein>
    <recommendedName>
        <fullName evidence="5">Adenine DNA glycosylase</fullName>
        <ecNumber evidence="4">3.2.2.31</ecNumber>
    </recommendedName>
</protein>
<evidence type="ECO:0000313" key="17">
    <source>
        <dbReference type="Proteomes" id="UP000747399"/>
    </source>
</evidence>
<dbReference type="PANTHER" id="PTHR42944">
    <property type="entry name" value="ADENINE DNA GLYCOSYLASE"/>
    <property type="match status" value="1"/>
</dbReference>
<keyword evidence="10" id="KW-0408">Iron</keyword>
<sequence length="866" mass="90213">MRANVKSIHQPKTSKGCKPTDNIAVECRAAKEQAGIHITQKLNRTNQSPQEQSWFTQNEVAEFRQELLKWYDHNHRVLPWRRTPHSKKREVDIAVADASRGADGGPVARGDGEAESAPSELPQQQFAYWVWVSEVMLQQTQVATVIPYFKRWVTKWPTVADLAAADIDTVNTLWAGLGYYRRARYLLDGARFVVEKLGGRFPRTATELVKIPGVGPYTSAAVASIAFGSPAAAVDGNVIRVVSRLRALPGDPTKLASTHAAMASELLDPERPGCYNQALMELGATVCRPVNPNCAACPVRGACRAAAEWEAYLAAGGAPDVEDAPRVTNYPGRKAVKEKREQTVAVTVLEVICTVQPHAAGGTAAGTGPPNGSSAKRKKQSLTPIPGTTTDVTAAAAVAAAAGMQPPPKRQRTMQDFALAAAARKQQQQQQADVATKRVVVTGETGAAADKGNPEAHGAEDQEPRRSEVVREAAASGGGRSDSGRGGAGAGGEAGGAGTSGGLDLEMLVARGARHYLLTMRPKDGLLAGLWEFPGAIIPTDAGSRAELDDDDDEADNDDVDVMSKPDPDSMGKNTLPTAVSAAAASTNANSSTERQRLSDALLRRLLGANIAFSGSGTAPAAAEAASSDVGAAQQPPQHTLCVLARHDMGKYVHVFSHIRQTNYIQRVTAVFHGDIITLERLTAATATATATAHGDAVAKITTGTTRVDSENPTRADIGSLNEDEDVVVSEVKGTAKDEIAESVPADAGADTGATGNGGSSSGGAKKGQGRGKKAAGAVVGKKQQQQQQQQGAAEAKAKAAESAPPARMWASRQQVEGSHLGLSSGVKKIFQQAVGASDAGSGRGGRAASKGGKGGANKAASARGK</sequence>
<evidence type="ECO:0000256" key="10">
    <source>
        <dbReference type="ARBA" id="ARBA00023004"/>
    </source>
</evidence>
<evidence type="ECO:0000256" key="12">
    <source>
        <dbReference type="ARBA" id="ARBA00023204"/>
    </source>
</evidence>
<dbReference type="PANTHER" id="PTHR42944:SF1">
    <property type="entry name" value="ADENINE DNA GLYCOSYLASE"/>
    <property type="match status" value="1"/>
</dbReference>
<evidence type="ECO:0000256" key="9">
    <source>
        <dbReference type="ARBA" id="ARBA00022801"/>
    </source>
</evidence>
<feature type="compositionally biased region" description="Gly residues" evidence="14">
    <location>
        <begin position="842"/>
        <end position="856"/>
    </location>
</feature>
<feature type="compositionally biased region" description="Basic and acidic residues" evidence="14">
    <location>
        <begin position="452"/>
        <end position="471"/>
    </location>
</feature>
<evidence type="ECO:0000256" key="7">
    <source>
        <dbReference type="ARBA" id="ARBA00022723"/>
    </source>
</evidence>
<comment type="catalytic activity">
    <reaction evidence="1">
        <text>Hydrolyzes free adenine bases from 7,8-dihydro-8-oxoguanine:adenine mismatched double-stranded DNA, leaving an apurinic site.</text>
        <dbReference type="EC" id="3.2.2.31"/>
    </reaction>
</comment>
<dbReference type="Pfam" id="PF00730">
    <property type="entry name" value="HhH-GPD"/>
    <property type="match status" value="1"/>
</dbReference>
<feature type="compositionally biased region" description="Acidic residues" evidence="14">
    <location>
        <begin position="548"/>
        <end position="561"/>
    </location>
</feature>
<dbReference type="InterPro" id="IPR044298">
    <property type="entry name" value="MIG/MutY"/>
</dbReference>
<evidence type="ECO:0000256" key="14">
    <source>
        <dbReference type="SAM" id="MobiDB-lite"/>
    </source>
</evidence>
<keyword evidence="17" id="KW-1185">Reference proteome</keyword>
<comment type="cofactor">
    <cofactor evidence="2">
        <name>[4Fe-4S] cluster</name>
        <dbReference type="ChEBI" id="CHEBI:49883"/>
    </cofactor>
</comment>
<reference evidence="16" key="1">
    <citation type="journal article" date="2021" name="Proc. Natl. Acad. Sci. U.S.A.">
        <title>Three genomes in the algal genus Volvox reveal the fate of a haploid sex-determining region after a transition to homothallism.</title>
        <authorList>
            <person name="Yamamoto K."/>
            <person name="Hamaji T."/>
            <person name="Kawai-Toyooka H."/>
            <person name="Matsuzaki R."/>
            <person name="Takahashi F."/>
            <person name="Nishimura Y."/>
            <person name="Kawachi M."/>
            <person name="Noguchi H."/>
            <person name="Minakuchi Y."/>
            <person name="Umen J.G."/>
            <person name="Toyoda A."/>
            <person name="Nozaki H."/>
        </authorList>
    </citation>
    <scope>NUCLEOTIDE SEQUENCE</scope>
    <source>
        <strain evidence="16">NIES-3780</strain>
    </source>
</reference>
<keyword evidence="8" id="KW-0227">DNA damage</keyword>
<keyword evidence="11" id="KW-0411">Iron-sulfur</keyword>
<evidence type="ECO:0000313" key="16">
    <source>
        <dbReference type="EMBL" id="GIL53085.1"/>
    </source>
</evidence>
<evidence type="ECO:0000256" key="13">
    <source>
        <dbReference type="ARBA" id="ARBA00023295"/>
    </source>
</evidence>
<organism evidence="16 17">
    <name type="scientific">Volvox africanus</name>
    <dbReference type="NCBI Taxonomy" id="51714"/>
    <lineage>
        <taxon>Eukaryota</taxon>
        <taxon>Viridiplantae</taxon>
        <taxon>Chlorophyta</taxon>
        <taxon>core chlorophytes</taxon>
        <taxon>Chlorophyceae</taxon>
        <taxon>CS clade</taxon>
        <taxon>Chlamydomonadales</taxon>
        <taxon>Volvocaceae</taxon>
        <taxon>Volvox</taxon>
    </lineage>
</organism>
<evidence type="ECO:0000256" key="6">
    <source>
        <dbReference type="ARBA" id="ARBA00022485"/>
    </source>
</evidence>
<dbReference type="InterPro" id="IPR003651">
    <property type="entry name" value="Endonuclease3_FeS-loop_motif"/>
</dbReference>
<feature type="region of interest" description="Disordered" evidence="14">
    <location>
        <begin position="542"/>
        <end position="573"/>
    </location>
</feature>
<dbReference type="InterPro" id="IPR023170">
    <property type="entry name" value="HhH_base_excis_C"/>
</dbReference>
<keyword evidence="7" id="KW-0479">Metal-binding</keyword>
<evidence type="ECO:0000256" key="4">
    <source>
        <dbReference type="ARBA" id="ARBA00012045"/>
    </source>
</evidence>
<evidence type="ECO:0000256" key="2">
    <source>
        <dbReference type="ARBA" id="ARBA00001966"/>
    </source>
</evidence>
<dbReference type="SMART" id="SM00525">
    <property type="entry name" value="FES"/>
    <property type="match status" value="1"/>
</dbReference>
<feature type="compositionally biased region" description="Gly residues" evidence="14">
    <location>
        <begin position="755"/>
        <end position="767"/>
    </location>
</feature>
<dbReference type="GO" id="GO:0005634">
    <property type="term" value="C:nucleus"/>
    <property type="evidence" value="ECO:0007669"/>
    <property type="project" value="TreeGrafter"/>
</dbReference>
<proteinExistence type="inferred from homology"/>
<dbReference type="GO" id="GO:0032357">
    <property type="term" value="F:oxidized purine DNA binding"/>
    <property type="evidence" value="ECO:0007669"/>
    <property type="project" value="TreeGrafter"/>
</dbReference>
<dbReference type="Gene3D" id="3.90.79.10">
    <property type="entry name" value="Nucleoside Triphosphate Pyrophosphohydrolase"/>
    <property type="match status" value="1"/>
</dbReference>
<feature type="domain" description="HhH-GPD" evidence="15">
    <location>
        <begin position="136"/>
        <end position="285"/>
    </location>
</feature>
<dbReference type="GO" id="GO:0051539">
    <property type="term" value="F:4 iron, 4 sulfur cluster binding"/>
    <property type="evidence" value="ECO:0007669"/>
    <property type="project" value="UniProtKB-KW"/>
</dbReference>
<dbReference type="SUPFAM" id="SSF48150">
    <property type="entry name" value="DNA-glycosylase"/>
    <property type="match status" value="1"/>
</dbReference>
<keyword evidence="9" id="KW-0378">Hydrolase</keyword>
<evidence type="ECO:0000256" key="8">
    <source>
        <dbReference type="ARBA" id="ARBA00022763"/>
    </source>
</evidence>
<feature type="region of interest" description="Disordered" evidence="14">
    <location>
        <begin position="99"/>
        <end position="119"/>
    </location>
</feature>
<feature type="region of interest" description="Disordered" evidence="14">
    <location>
        <begin position="735"/>
        <end position="822"/>
    </location>
</feature>
<dbReference type="EMBL" id="BNCO01000014">
    <property type="protein sequence ID" value="GIL53085.1"/>
    <property type="molecule type" value="Genomic_DNA"/>
</dbReference>
<dbReference type="GO" id="GO:0006284">
    <property type="term" value="P:base-excision repair"/>
    <property type="evidence" value="ECO:0007669"/>
    <property type="project" value="InterPro"/>
</dbReference>
<dbReference type="AlphaFoldDB" id="A0A8J4EZB7"/>
<feature type="compositionally biased region" description="Low complexity" evidence="14">
    <location>
        <begin position="359"/>
        <end position="368"/>
    </location>
</feature>
<dbReference type="GO" id="GO:0035485">
    <property type="term" value="F:adenine/guanine mispair binding"/>
    <property type="evidence" value="ECO:0007669"/>
    <property type="project" value="TreeGrafter"/>
</dbReference>
<dbReference type="GO" id="GO:0000701">
    <property type="term" value="F:purine-specific mismatch base pair DNA N-glycosylase activity"/>
    <property type="evidence" value="ECO:0007669"/>
    <property type="project" value="UniProtKB-EC"/>
</dbReference>
<feature type="compositionally biased region" description="Low complexity" evidence="14">
    <location>
        <begin position="857"/>
        <end position="866"/>
    </location>
</feature>
<evidence type="ECO:0000256" key="3">
    <source>
        <dbReference type="ARBA" id="ARBA00008343"/>
    </source>
</evidence>
<dbReference type="FunFam" id="1.10.340.30:FF:000002">
    <property type="entry name" value="Adenine DNA glycosylase"/>
    <property type="match status" value="1"/>
</dbReference>
<dbReference type="GO" id="GO:0006298">
    <property type="term" value="P:mismatch repair"/>
    <property type="evidence" value="ECO:0007669"/>
    <property type="project" value="TreeGrafter"/>
</dbReference>
<dbReference type="EC" id="3.2.2.31" evidence="4"/>
<feature type="compositionally biased region" description="Gly residues" evidence="14">
    <location>
        <begin position="476"/>
        <end position="500"/>
    </location>
</feature>
<dbReference type="GO" id="GO:0034039">
    <property type="term" value="F:8-oxo-7,8-dihydroguanine DNA N-glycosylase activity"/>
    <property type="evidence" value="ECO:0007669"/>
    <property type="project" value="TreeGrafter"/>
</dbReference>
<dbReference type="InterPro" id="IPR003265">
    <property type="entry name" value="HhH-GPD_domain"/>
</dbReference>
<dbReference type="Gene3D" id="1.10.1670.10">
    <property type="entry name" value="Helix-hairpin-Helix base-excision DNA repair enzymes (C-terminal)"/>
    <property type="match status" value="1"/>
</dbReference>
<comment type="caution">
    <text evidence="16">The sequence shown here is derived from an EMBL/GenBank/DDBJ whole genome shotgun (WGS) entry which is preliminary data.</text>
</comment>
<evidence type="ECO:0000256" key="5">
    <source>
        <dbReference type="ARBA" id="ARBA00022023"/>
    </source>
</evidence>
<feature type="compositionally biased region" description="Low complexity" evidence="14">
    <location>
        <begin position="775"/>
        <end position="808"/>
    </location>
</feature>
<evidence type="ECO:0000259" key="15">
    <source>
        <dbReference type="SMART" id="SM00478"/>
    </source>
</evidence>
<dbReference type="GO" id="GO:0046872">
    <property type="term" value="F:metal ion binding"/>
    <property type="evidence" value="ECO:0007669"/>
    <property type="project" value="UniProtKB-KW"/>
</dbReference>
<dbReference type="Gene3D" id="1.10.340.30">
    <property type="entry name" value="Hypothetical protein, domain 2"/>
    <property type="match status" value="1"/>
</dbReference>
<gene>
    <name evidence="16" type="ORF">Vafri_8774</name>
</gene>
<keyword evidence="6" id="KW-0004">4Fe-4S</keyword>
<accession>A0A8J4EZB7</accession>
<feature type="region of interest" description="Disordered" evidence="14">
    <location>
        <begin position="835"/>
        <end position="866"/>
    </location>
</feature>
<feature type="region of interest" description="Disordered" evidence="14">
    <location>
        <begin position="444"/>
        <end position="500"/>
    </location>
</feature>
<dbReference type="SMART" id="SM00478">
    <property type="entry name" value="ENDO3c"/>
    <property type="match status" value="1"/>
</dbReference>